<accession>A0A2T0SNW1</accession>
<reference evidence="1 2" key="1">
    <citation type="submission" date="2018-03" db="EMBL/GenBank/DDBJ databases">
        <title>Genomic Encyclopedia of Archaeal and Bacterial Type Strains, Phase II (KMG-II): from individual species to whole genera.</title>
        <authorList>
            <person name="Goeker M."/>
        </authorList>
    </citation>
    <scope>NUCLEOTIDE SEQUENCE [LARGE SCALE GENOMIC DNA]</scope>
    <source>
        <strain evidence="1 2">DSM 44720</strain>
    </source>
</reference>
<dbReference type="AlphaFoldDB" id="A0A2T0SNW1"/>
<comment type="caution">
    <text evidence="1">The sequence shown here is derived from an EMBL/GenBank/DDBJ whole genome shotgun (WGS) entry which is preliminary data.</text>
</comment>
<keyword evidence="2" id="KW-1185">Reference proteome</keyword>
<evidence type="ECO:0000313" key="1">
    <source>
        <dbReference type="EMBL" id="PRY35104.1"/>
    </source>
</evidence>
<dbReference type="EMBL" id="PVTF01000014">
    <property type="protein sequence ID" value="PRY35104.1"/>
    <property type="molecule type" value="Genomic_DNA"/>
</dbReference>
<organism evidence="1 2">
    <name type="scientific">Umezawaea tangerina</name>
    <dbReference type="NCBI Taxonomy" id="84725"/>
    <lineage>
        <taxon>Bacteria</taxon>
        <taxon>Bacillati</taxon>
        <taxon>Actinomycetota</taxon>
        <taxon>Actinomycetes</taxon>
        <taxon>Pseudonocardiales</taxon>
        <taxon>Pseudonocardiaceae</taxon>
        <taxon>Umezawaea</taxon>
    </lineage>
</organism>
<gene>
    <name evidence="1" type="ORF">CLV43_11422</name>
</gene>
<dbReference type="RefSeq" id="WP_245887250.1">
    <property type="nucleotide sequence ID" value="NZ_PVTF01000014.1"/>
</dbReference>
<protein>
    <submittedName>
        <fullName evidence="1">Uncharacterized protein</fullName>
    </submittedName>
</protein>
<dbReference type="Proteomes" id="UP000239494">
    <property type="component" value="Unassembled WGS sequence"/>
</dbReference>
<name>A0A2T0SNW1_9PSEU</name>
<sequence length="263" mass="27944">MTSFSKPAAHVVLLARPAPNRTSPTLTAVGSDEVVDHVPYTEPDLELGDALAAVERLDRTARIEYVAVDPTLVGPASRPFYADLVDGPDVAPAPATTATATTIGRFAPDTMTGAFDRADLIVTSLPPHHSGDHGADLVSLYAAQQLRVGGILVVLTHCDWTTGELTDLTGAIVTAAQNADLLYLQHVVALHTPIRSGHLDLVDTHQDLSDGAALGEARARQLAAVRGLPAPHRRIHSDVLVFAQPHDHQPLHADAVSQRDDLR</sequence>
<evidence type="ECO:0000313" key="2">
    <source>
        <dbReference type="Proteomes" id="UP000239494"/>
    </source>
</evidence>
<proteinExistence type="predicted"/>